<dbReference type="VEuPathDB" id="MicrosporidiaDB:CWI36_0002p0020"/>
<evidence type="ECO:0000313" key="1">
    <source>
        <dbReference type="EMBL" id="TBU09754.1"/>
    </source>
</evidence>
<organism evidence="1 2">
    <name type="scientific">Hamiltosporidium magnivora</name>
    <dbReference type="NCBI Taxonomy" id="148818"/>
    <lineage>
        <taxon>Eukaryota</taxon>
        <taxon>Fungi</taxon>
        <taxon>Fungi incertae sedis</taxon>
        <taxon>Microsporidia</taxon>
        <taxon>Dubosqiidae</taxon>
        <taxon>Hamiltosporidium</taxon>
    </lineage>
</organism>
<dbReference type="Proteomes" id="UP000291404">
    <property type="component" value="Unassembled WGS sequence"/>
</dbReference>
<name>A0A4Q9LN64_9MICR</name>
<keyword evidence="2" id="KW-1185">Reference proteome</keyword>
<gene>
    <name evidence="1" type="ORF">CWI36_0002p0020</name>
</gene>
<accession>A0A4Q9LN64</accession>
<protein>
    <submittedName>
        <fullName evidence="1">Uncharacterized protein</fullName>
    </submittedName>
</protein>
<proteinExistence type="predicted"/>
<evidence type="ECO:0000313" key="2">
    <source>
        <dbReference type="Proteomes" id="UP000291404"/>
    </source>
</evidence>
<dbReference type="EMBL" id="PITI01000002">
    <property type="protein sequence ID" value="TBU09754.1"/>
    <property type="molecule type" value="Genomic_DNA"/>
</dbReference>
<comment type="caution">
    <text evidence="1">The sequence shown here is derived from an EMBL/GenBank/DDBJ whole genome shotgun (WGS) entry which is preliminary data.</text>
</comment>
<reference evidence="1 2" key="1">
    <citation type="submission" date="2017-12" db="EMBL/GenBank/DDBJ databases">
        <authorList>
            <person name="Pombert J.-F."/>
            <person name="Haag K.L."/>
            <person name="Ebert D."/>
        </authorList>
    </citation>
    <scope>NUCLEOTIDE SEQUENCE [LARGE SCALE GENOMIC DNA]</scope>
    <source>
        <strain evidence="1">BE-OM-2</strain>
    </source>
</reference>
<sequence>MEMRIYVETKISMEKKLRAYIDLCYIKKVYNNLKSAHDKFEKNDNPYTDF</sequence>
<dbReference type="AlphaFoldDB" id="A0A4Q9LN64"/>